<keyword evidence="1" id="KW-0732">Signal</keyword>
<feature type="signal peptide" evidence="1">
    <location>
        <begin position="1"/>
        <end position="18"/>
    </location>
</feature>
<accession>A0A8H7U8J4</accession>
<dbReference type="EMBL" id="JAEPQZ010000015">
    <property type="protein sequence ID" value="KAG2173360.1"/>
    <property type="molecule type" value="Genomic_DNA"/>
</dbReference>
<dbReference type="Proteomes" id="UP000654370">
    <property type="component" value="Unassembled WGS sequence"/>
</dbReference>
<comment type="caution">
    <text evidence="2">The sequence shown here is derived from an EMBL/GenBank/DDBJ whole genome shotgun (WGS) entry which is preliminary data.</text>
</comment>
<feature type="chain" id="PRO_5034536596" evidence="1">
    <location>
        <begin position="19"/>
        <end position="143"/>
    </location>
</feature>
<name>A0A8H7U8J4_MORIS</name>
<reference evidence="2" key="1">
    <citation type="submission" date="2020-12" db="EMBL/GenBank/DDBJ databases">
        <title>Metabolic potential, ecology and presence of endohyphal bacteria is reflected in genomic diversity of Mucoromycotina.</title>
        <authorList>
            <person name="Muszewska A."/>
            <person name="Okrasinska A."/>
            <person name="Steczkiewicz K."/>
            <person name="Drgas O."/>
            <person name="Orlowska M."/>
            <person name="Perlinska-Lenart U."/>
            <person name="Aleksandrzak-Piekarczyk T."/>
            <person name="Szatraj K."/>
            <person name="Zielenkiewicz U."/>
            <person name="Pilsyk S."/>
            <person name="Malc E."/>
            <person name="Mieczkowski P."/>
            <person name="Kruszewska J.S."/>
            <person name="Biernat P."/>
            <person name="Pawlowska J."/>
        </authorList>
    </citation>
    <scope>NUCLEOTIDE SEQUENCE</scope>
    <source>
        <strain evidence="2">WA0000067209</strain>
    </source>
</reference>
<evidence type="ECO:0000256" key="1">
    <source>
        <dbReference type="SAM" id="SignalP"/>
    </source>
</evidence>
<evidence type="ECO:0000313" key="2">
    <source>
        <dbReference type="EMBL" id="KAG2173360.1"/>
    </source>
</evidence>
<dbReference type="OrthoDB" id="10386303at2759"/>
<proteinExistence type="predicted"/>
<protein>
    <submittedName>
        <fullName evidence="2">Uncharacterized protein</fullName>
    </submittedName>
</protein>
<organism evidence="2 3">
    <name type="scientific">Mortierella isabellina</name>
    <name type="common">Filamentous fungus</name>
    <name type="synonym">Umbelopsis isabellina</name>
    <dbReference type="NCBI Taxonomy" id="91625"/>
    <lineage>
        <taxon>Eukaryota</taxon>
        <taxon>Fungi</taxon>
        <taxon>Fungi incertae sedis</taxon>
        <taxon>Mucoromycota</taxon>
        <taxon>Mucoromycotina</taxon>
        <taxon>Umbelopsidomycetes</taxon>
        <taxon>Umbelopsidales</taxon>
        <taxon>Umbelopsidaceae</taxon>
        <taxon>Umbelopsis</taxon>
    </lineage>
</organism>
<dbReference type="AlphaFoldDB" id="A0A8H7U8J4"/>
<gene>
    <name evidence="2" type="ORF">INT43_004734</name>
</gene>
<keyword evidence="3" id="KW-1185">Reference proteome</keyword>
<evidence type="ECO:0000313" key="3">
    <source>
        <dbReference type="Proteomes" id="UP000654370"/>
    </source>
</evidence>
<dbReference type="Gene3D" id="2.60.20.10">
    <property type="entry name" value="Crystallins"/>
    <property type="match status" value="1"/>
</dbReference>
<sequence>MQYKLLAITALLSATAWAAPTVNSTDGDAPADVKAADNSTSADGVAAASYSRSIHLSVYDDKYFNGREQEWTNYDGYKFPCWKIDLDQVRSYKVNTDGVDVRFYEDEGCENMARAFEDSDWDHIWDDDVKKSKWVKVVRVWGA</sequence>